<dbReference type="STRING" id="314276.OS145_07327"/>
<dbReference type="Pfam" id="PF00990">
    <property type="entry name" value="GGDEF"/>
    <property type="match status" value="1"/>
</dbReference>
<name>A0A348WKV9_9GAMM</name>
<comment type="catalytic activity">
    <reaction evidence="2">
        <text>2 GTP = 3',3'-c-di-GMP + 2 diphosphate</text>
        <dbReference type="Rhea" id="RHEA:24898"/>
        <dbReference type="ChEBI" id="CHEBI:33019"/>
        <dbReference type="ChEBI" id="CHEBI:37565"/>
        <dbReference type="ChEBI" id="CHEBI:58805"/>
        <dbReference type="EC" id="2.7.7.65"/>
    </reaction>
</comment>
<evidence type="ECO:0000256" key="3">
    <source>
        <dbReference type="SAM" id="Phobius"/>
    </source>
</evidence>
<sequence length="443" mass="49843">MLDRFKGLQLNFLHGLLVVVFLVGIACVEWVINLTSSQYQQLKSNRATTELVGIRSQMEQLFGEASRAAFAFSSYFSVQPVTEPVNTRLLAVSILKESPVVKRVSVWRNQDLLFAYPITPAMTLWTSQAPKQYDLTSPVAQLFENYQVSSPRLLENGALALDVTLPIYTRHFTFSGFYWGSVRLLVDISEIMRRVREGSAADYELALSRASVEKLGEEVFLGNPDILNTADATTELDVFNETWQIHARAKHTNTKVSGMGWLRFFGYAGVIVLAAVIALLSRSYRALHQQAQTDVLTGLLNRRALTQRFKSLASRNDKPLEVIYIDLNKFKPINDQYGHAVGDRFLMHVASILNTYVNAKEAGRIGGDEFVVLRPLKTSELGNSDSVKDIVEHLREHPFVFEKGELTIHASVGRAEFPAEGRSLEELLHVADERMYEDKNKNA</sequence>
<dbReference type="InterPro" id="IPR043128">
    <property type="entry name" value="Rev_trsase/Diguanyl_cyclase"/>
</dbReference>
<feature type="transmembrane region" description="Helical" evidence="3">
    <location>
        <begin position="260"/>
        <end position="280"/>
    </location>
</feature>
<dbReference type="PROSITE" id="PS50887">
    <property type="entry name" value="GGDEF"/>
    <property type="match status" value="1"/>
</dbReference>
<evidence type="ECO:0000259" key="4">
    <source>
        <dbReference type="PROSITE" id="PS50887"/>
    </source>
</evidence>
<accession>A0A348WKV9</accession>
<keyword evidence="3" id="KW-1133">Transmembrane helix</keyword>
<gene>
    <name evidence="5" type="ORF">DCR58_00145</name>
</gene>
<reference evidence="5 6" key="1">
    <citation type="journal article" date="2018" name="Nat. Biotechnol.">
        <title>A standardized bacterial taxonomy based on genome phylogeny substantially revises the tree of life.</title>
        <authorList>
            <person name="Parks D.H."/>
            <person name="Chuvochina M."/>
            <person name="Waite D.W."/>
            <person name="Rinke C."/>
            <person name="Skarshewski A."/>
            <person name="Chaumeil P.A."/>
            <person name="Hugenholtz P."/>
        </authorList>
    </citation>
    <scope>NUCLEOTIDE SEQUENCE [LARGE SCALE GENOMIC DNA]</scope>
    <source>
        <strain evidence="5">UBA9360</strain>
    </source>
</reference>
<dbReference type="CDD" id="cd01949">
    <property type="entry name" value="GGDEF"/>
    <property type="match status" value="1"/>
</dbReference>
<feature type="domain" description="GGDEF" evidence="4">
    <location>
        <begin position="318"/>
        <end position="443"/>
    </location>
</feature>
<dbReference type="PANTHER" id="PTHR45138">
    <property type="entry name" value="REGULATORY COMPONENTS OF SENSORY TRANSDUCTION SYSTEM"/>
    <property type="match status" value="1"/>
</dbReference>
<dbReference type="PROSITE" id="PS51257">
    <property type="entry name" value="PROKAR_LIPOPROTEIN"/>
    <property type="match status" value="1"/>
</dbReference>
<dbReference type="InterPro" id="IPR000160">
    <property type="entry name" value="GGDEF_dom"/>
</dbReference>
<dbReference type="Proteomes" id="UP000262878">
    <property type="component" value="Unassembled WGS sequence"/>
</dbReference>
<dbReference type="Gene3D" id="3.30.70.270">
    <property type="match status" value="1"/>
</dbReference>
<evidence type="ECO:0000313" key="6">
    <source>
        <dbReference type="Proteomes" id="UP000262878"/>
    </source>
</evidence>
<dbReference type="EMBL" id="DMUP01000005">
    <property type="protein sequence ID" value="HAR55171.1"/>
    <property type="molecule type" value="Genomic_DNA"/>
</dbReference>
<dbReference type="SUPFAM" id="SSF55073">
    <property type="entry name" value="Nucleotide cyclase"/>
    <property type="match status" value="1"/>
</dbReference>
<evidence type="ECO:0000256" key="2">
    <source>
        <dbReference type="ARBA" id="ARBA00034247"/>
    </source>
</evidence>
<dbReference type="NCBIfam" id="TIGR00254">
    <property type="entry name" value="GGDEF"/>
    <property type="match status" value="1"/>
</dbReference>
<protein>
    <recommendedName>
        <fullName evidence="1">diguanylate cyclase</fullName>
        <ecNumber evidence="1">2.7.7.65</ecNumber>
    </recommendedName>
</protein>
<dbReference type="InterPro" id="IPR050469">
    <property type="entry name" value="Diguanylate_Cyclase"/>
</dbReference>
<dbReference type="EC" id="2.7.7.65" evidence="1"/>
<proteinExistence type="predicted"/>
<keyword evidence="3" id="KW-0812">Transmembrane</keyword>
<dbReference type="SMART" id="SM00267">
    <property type="entry name" value="GGDEF"/>
    <property type="match status" value="1"/>
</dbReference>
<keyword evidence="3" id="KW-0472">Membrane</keyword>
<dbReference type="InterPro" id="IPR029787">
    <property type="entry name" value="Nucleotide_cyclase"/>
</dbReference>
<feature type="transmembrane region" description="Helical" evidence="3">
    <location>
        <begin position="12"/>
        <end position="32"/>
    </location>
</feature>
<dbReference type="GO" id="GO:0052621">
    <property type="term" value="F:diguanylate cyclase activity"/>
    <property type="evidence" value="ECO:0007669"/>
    <property type="project" value="UniProtKB-EC"/>
</dbReference>
<evidence type="ECO:0000313" key="5">
    <source>
        <dbReference type="EMBL" id="HAR55171.1"/>
    </source>
</evidence>
<dbReference type="AlphaFoldDB" id="A0A348WKV9"/>
<comment type="caution">
    <text evidence="5">The sequence shown here is derived from an EMBL/GenBank/DDBJ whole genome shotgun (WGS) entry which is preliminary data.</text>
</comment>
<evidence type="ECO:0000256" key="1">
    <source>
        <dbReference type="ARBA" id="ARBA00012528"/>
    </source>
</evidence>
<dbReference type="PANTHER" id="PTHR45138:SF9">
    <property type="entry name" value="DIGUANYLATE CYCLASE DGCM-RELATED"/>
    <property type="match status" value="1"/>
</dbReference>
<organism evidence="5 6">
    <name type="scientific">Idiomarina baltica</name>
    <dbReference type="NCBI Taxonomy" id="190892"/>
    <lineage>
        <taxon>Bacteria</taxon>
        <taxon>Pseudomonadati</taxon>
        <taxon>Pseudomonadota</taxon>
        <taxon>Gammaproteobacteria</taxon>
        <taxon>Alteromonadales</taxon>
        <taxon>Idiomarinaceae</taxon>
        <taxon>Idiomarina</taxon>
    </lineage>
</organism>